<keyword evidence="2" id="KW-0251">Elongation factor</keyword>
<organism evidence="2 3">
    <name type="scientific">Desulfobacula phenolica</name>
    <dbReference type="NCBI Taxonomy" id="90732"/>
    <lineage>
        <taxon>Bacteria</taxon>
        <taxon>Pseudomonadati</taxon>
        <taxon>Thermodesulfobacteriota</taxon>
        <taxon>Desulfobacteria</taxon>
        <taxon>Desulfobacterales</taxon>
        <taxon>Desulfobacteraceae</taxon>
        <taxon>Desulfobacula</taxon>
    </lineage>
</organism>
<evidence type="ECO:0000313" key="2">
    <source>
        <dbReference type="EMBL" id="SDU63950.1"/>
    </source>
</evidence>
<dbReference type="GO" id="GO:0003746">
    <property type="term" value="F:translation elongation factor activity"/>
    <property type="evidence" value="ECO:0007669"/>
    <property type="project" value="UniProtKB-KW"/>
</dbReference>
<evidence type="ECO:0000259" key="1">
    <source>
        <dbReference type="Pfam" id="PF01272"/>
    </source>
</evidence>
<proteinExistence type="predicted"/>
<dbReference type="AlphaFoldDB" id="A0A1H2K5I2"/>
<keyword evidence="2" id="KW-0648">Protein biosynthesis</keyword>
<dbReference type="Proteomes" id="UP000199608">
    <property type="component" value="Unassembled WGS sequence"/>
</dbReference>
<dbReference type="InterPro" id="IPR036953">
    <property type="entry name" value="GreA/GreB_C_sf"/>
</dbReference>
<keyword evidence="3" id="KW-1185">Reference proteome</keyword>
<dbReference type="SUPFAM" id="SSF54534">
    <property type="entry name" value="FKBP-like"/>
    <property type="match status" value="1"/>
</dbReference>
<name>A0A1H2K5I2_9BACT</name>
<dbReference type="Pfam" id="PF01272">
    <property type="entry name" value="GreA_GreB"/>
    <property type="match status" value="1"/>
</dbReference>
<dbReference type="InterPro" id="IPR001437">
    <property type="entry name" value="Tscrpt_elong_fac_GreA/B_C"/>
</dbReference>
<evidence type="ECO:0000313" key="3">
    <source>
        <dbReference type="Proteomes" id="UP000199608"/>
    </source>
</evidence>
<feature type="domain" description="Transcription elongation factor GreA/GreB C-terminal" evidence="1">
    <location>
        <begin position="2"/>
        <end position="36"/>
    </location>
</feature>
<protein>
    <submittedName>
        <fullName evidence="2">Transcription elongation factor, GreA/GreB, C-term</fullName>
    </submittedName>
</protein>
<accession>A0A1H2K5I2</accession>
<reference evidence="3" key="1">
    <citation type="submission" date="2016-10" db="EMBL/GenBank/DDBJ databases">
        <authorList>
            <person name="Varghese N."/>
            <person name="Submissions S."/>
        </authorList>
    </citation>
    <scope>NUCLEOTIDE SEQUENCE [LARGE SCALE GENOMIC DNA]</scope>
    <source>
        <strain evidence="3">DSM 3384</strain>
    </source>
</reference>
<gene>
    <name evidence="2" type="ORF">SAMN04487931_12120</name>
</gene>
<sequence length="62" mass="7053">MDSPLGKAMSGKRVEDEIKISTPKGVKDFYILKIRYFEKQSSSIVLLKCLVLLKSEFGFKVL</sequence>
<dbReference type="Gene3D" id="3.10.50.30">
    <property type="entry name" value="Transcription elongation factor, GreA/GreB, C-terminal domain"/>
    <property type="match status" value="1"/>
</dbReference>
<dbReference type="GO" id="GO:0032784">
    <property type="term" value="P:regulation of DNA-templated transcription elongation"/>
    <property type="evidence" value="ECO:0007669"/>
    <property type="project" value="InterPro"/>
</dbReference>
<dbReference type="GO" id="GO:0003677">
    <property type="term" value="F:DNA binding"/>
    <property type="evidence" value="ECO:0007669"/>
    <property type="project" value="InterPro"/>
</dbReference>
<dbReference type="EMBL" id="FNLL01000021">
    <property type="protein sequence ID" value="SDU63950.1"/>
    <property type="molecule type" value="Genomic_DNA"/>
</dbReference>